<evidence type="ECO:0000313" key="3">
    <source>
        <dbReference type="Proteomes" id="UP000001058"/>
    </source>
</evidence>
<proteinExistence type="predicted"/>
<gene>
    <name evidence="2" type="ORF">VOLCADRAFT_91842</name>
</gene>
<organism evidence="3">
    <name type="scientific">Volvox carteri f. nagariensis</name>
    <dbReference type="NCBI Taxonomy" id="3068"/>
    <lineage>
        <taxon>Eukaryota</taxon>
        <taxon>Viridiplantae</taxon>
        <taxon>Chlorophyta</taxon>
        <taxon>core chlorophytes</taxon>
        <taxon>Chlorophyceae</taxon>
        <taxon>CS clade</taxon>
        <taxon>Chlamydomonadales</taxon>
        <taxon>Volvocaceae</taxon>
        <taxon>Volvox</taxon>
    </lineage>
</organism>
<evidence type="ECO:0000313" key="2">
    <source>
        <dbReference type="EMBL" id="EFJ47481.1"/>
    </source>
</evidence>
<feature type="compositionally biased region" description="Basic and acidic residues" evidence="1">
    <location>
        <begin position="348"/>
        <end position="357"/>
    </location>
</feature>
<dbReference type="Gene3D" id="2.60.40.790">
    <property type="match status" value="1"/>
</dbReference>
<dbReference type="AlphaFoldDB" id="D8TY35"/>
<reference evidence="2 3" key="1">
    <citation type="journal article" date="2010" name="Science">
        <title>Genomic analysis of organismal complexity in the multicellular green alga Volvox carteri.</title>
        <authorList>
            <person name="Prochnik S.E."/>
            <person name="Umen J."/>
            <person name="Nedelcu A.M."/>
            <person name="Hallmann A."/>
            <person name="Miller S.M."/>
            <person name="Nishii I."/>
            <person name="Ferris P."/>
            <person name="Kuo A."/>
            <person name="Mitros T."/>
            <person name="Fritz-Laylin L.K."/>
            <person name="Hellsten U."/>
            <person name="Chapman J."/>
            <person name="Simakov O."/>
            <person name="Rensing S.A."/>
            <person name="Terry A."/>
            <person name="Pangilinan J."/>
            <person name="Kapitonov V."/>
            <person name="Jurka J."/>
            <person name="Salamov A."/>
            <person name="Shapiro H."/>
            <person name="Schmutz J."/>
            <person name="Grimwood J."/>
            <person name="Lindquist E."/>
            <person name="Lucas S."/>
            <person name="Grigoriev I.V."/>
            <person name="Schmitt R."/>
            <person name="Kirk D."/>
            <person name="Rokhsar D.S."/>
        </authorList>
    </citation>
    <scope>NUCLEOTIDE SEQUENCE [LARGE SCALE GENOMIC DNA]</scope>
    <source>
        <strain evidence="3">f. Nagariensis / Eve</strain>
    </source>
</reference>
<dbReference type="InterPro" id="IPR008978">
    <property type="entry name" value="HSP20-like_chaperone"/>
</dbReference>
<name>D8TY35_VOLCA</name>
<keyword evidence="3" id="KW-1185">Reference proteome</keyword>
<dbReference type="GeneID" id="9615465"/>
<evidence type="ECO:0000256" key="1">
    <source>
        <dbReference type="SAM" id="MobiDB-lite"/>
    </source>
</evidence>
<sequence length="357" mass="39817">MAARFEDDSPAFKECANCGATDDLLRCSRCRAEWFCSLGCHKSCRPNEFADAMEDSDPRFASWLRRHGKQAILRDVEVERLERAARATSGPGREDVMQAMYGRLDPKPQGRSSPPDSRFGHFGMFGGFGRCDVTLEANPRSDTRWPDLRLARLLSRQEAAWSSITIEPGMGMECARCGAAMAPRPRVQLKPTSVCVSLGLDDLPILCGHLYGTIKAEDSTWYLDDGILHLQMLKVHRRGHYAPGTSNADSWWRSLWAHCPPAETLSPQHPPTKYYWSEYENNDLPAPLPEVPRLATHSKRKPVPRQNMGDGSTATPDGPRLLPEPSSREGTAEATAGVIYLQIQTPDSDSRFGSRYI</sequence>
<dbReference type="InParanoid" id="D8TY35"/>
<dbReference type="EMBL" id="GL378344">
    <property type="protein sequence ID" value="EFJ47481.1"/>
    <property type="molecule type" value="Genomic_DNA"/>
</dbReference>
<dbReference type="OrthoDB" id="416217at2759"/>
<dbReference type="SUPFAM" id="SSF49764">
    <property type="entry name" value="HSP20-like chaperones"/>
    <property type="match status" value="1"/>
</dbReference>
<protein>
    <submittedName>
        <fullName evidence="2">Uncharacterized protein</fullName>
    </submittedName>
</protein>
<dbReference type="eggNOG" id="ENOG502SHPE">
    <property type="taxonomic scope" value="Eukaryota"/>
</dbReference>
<dbReference type="RefSeq" id="XP_002951305.1">
    <property type="nucleotide sequence ID" value="XM_002951259.1"/>
</dbReference>
<feature type="region of interest" description="Disordered" evidence="1">
    <location>
        <begin position="296"/>
        <end position="357"/>
    </location>
</feature>
<dbReference type="Proteomes" id="UP000001058">
    <property type="component" value="Unassembled WGS sequence"/>
</dbReference>
<dbReference type="KEGG" id="vcn:VOLCADRAFT_91842"/>
<accession>D8TY35</accession>
<dbReference type="SUPFAM" id="SSF144232">
    <property type="entry name" value="HIT/MYND zinc finger-like"/>
    <property type="match status" value="1"/>
</dbReference>